<dbReference type="PANTHER" id="PTHR47707:SF1">
    <property type="entry name" value="NUDIX HYDROLASE FAMILY PROTEIN"/>
    <property type="match status" value="1"/>
</dbReference>
<comment type="catalytic activity">
    <reaction evidence="10">
        <text>8-oxo-dGTP + H2O = 8-oxo-dGMP + diphosphate + H(+)</text>
        <dbReference type="Rhea" id="RHEA:31575"/>
        <dbReference type="ChEBI" id="CHEBI:15377"/>
        <dbReference type="ChEBI" id="CHEBI:15378"/>
        <dbReference type="ChEBI" id="CHEBI:33019"/>
        <dbReference type="ChEBI" id="CHEBI:63224"/>
        <dbReference type="ChEBI" id="CHEBI:77896"/>
        <dbReference type="EC" id="3.6.1.55"/>
    </reaction>
</comment>
<evidence type="ECO:0000256" key="16">
    <source>
        <dbReference type="ARBA" id="ARBA00042798"/>
    </source>
</evidence>
<dbReference type="EC" id="3.6.1.55" evidence="12"/>
<feature type="domain" description="Nudix hydrolase" evidence="19">
    <location>
        <begin position="3"/>
        <end position="128"/>
    </location>
</feature>
<evidence type="ECO:0000256" key="6">
    <source>
        <dbReference type="ARBA" id="ARBA00022763"/>
    </source>
</evidence>
<evidence type="ECO:0000256" key="9">
    <source>
        <dbReference type="ARBA" id="ARBA00023204"/>
    </source>
</evidence>
<dbReference type="InterPro" id="IPR020476">
    <property type="entry name" value="Nudix_hydrolase"/>
</dbReference>
<dbReference type="InterPro" id="IPR000086">
    <property type="entry name" value="NUDIX_hydrolase_dom"/>
</dbReference>
<evidence type="ECO:0000256" key="8">
    <source>
        <dbReference type="ARBA" id="ARBA00022842"/>
    </source>
</evidence>
<dbReference type="InterPro" id="IPR015797">
    <property type="entry name" value="NUDIX_hydrolase-like_dom_sf"/>
</dbReference>
<dbReference type="AlphaFoldDB" id="A0A5C9A9J5"/>
<keyword evidence="9" id="KW-0234">DNA repair</keyword>
<dbReference type="FunFam" id="3.90.79.10:FF:000014">
    <property type="entry name" value="8-oxo-dGTP diphosphatase MutT"/>
    <property type="match status" value="1"/>
</dbReference>
<evidence type="ECO:0000256" key="10">
    <source>
        <dbReference type="ARBA" id="ARBA00035861"/>
    </source>
</evidence>
<dbReference type="CDD" id="cd03425">
    <property type="entry name" value="NUDIX_MutT_NudA_like"/>
    <property type="match status" value="1"/>
</dbReference>
<evidence type="ECO:0000256" key="5">
    <source>
        <dbReference type="ARBA" id="ARBA00022723"/>
    </source>
</evidence>
<evidence type="ECO:0000256" key="1">
    <source>
        <dbReference type="ARBA" id="ARBA00001946"/>
    </source>
</evidence>
<dbReference type="GO" id="GO:0006281">
    <property type="term" value="P:DNA repair"/>
    <property type="evidence" value="ECO:0007669"/>
    <property type="project" value="UniProtKB-KW"/>
</dbReference>
<evidence type="ECO:0000313" key="21">
    <source>
        <dbReference type="Proteomes" id="UP000321039"/>
    </source>
</evidence>
<evidence type="ECO:0000256" key="2">
    <source>
        <dbReference type="ARBA" id="ARBA00005582"/>
    </source>
</evidence>
<proteinExistence type="inferred from homology"/>
<dbReference type="PRINTS" id="PR00502">
    <property type="entry name" value="NUDIXFAMILY"/>
</dbReference>
<sequence length="133" mass="14714">MDEVHVAVGVILDTQQRILLTRRAADAHQGGLWEFPGGKVEQGEDVLTALDRELREELAISVERSSPLIEVRHDYGDKAVLLDVHLVWNFSGEPKGLEDQPMTWCAAEALGDYEFPAANLPIVEAVVTALRNL</sequence>
<dbReference type="PROSITE" id="PS51462">
    <property type="entry name" value="NUDIX"/>
    <property type="match status" value="1"/>
</dbReference>
<dbReference type="EMBL" id="VRZA01000001">
    <property type="protein sequence ID" value="TXS96320.1"/>
    <property type="molecule type" value="Genomic_DNA"/>
</dbReference>
<protein>
    <recommendedName>
        <fullName evidence="13">8-oxo-dGTP diphosphatase</fullName>
        <ecNumber evidence="12">3.6.1.55</ecNumber>
    </recommendedName>
    <alternativeName>
        <fullName evidence="16">7,8-dihydro-8-oxoguanine-triphosphatase</fullName>
    </alternativeName>
    <alternativeName>
        <fullName evidence="15">Mutator protein MutT</fullName>
    </alternativeName>
    <alternativeName>
        <fullName evidence="14">dGTP pyrophosphohydrolase</fullName>
    </alternativeName>
</protein>
<evidence type="ECO:0000256" key="15">
    <source>
        <dbReference type="ARBA" id="ARBA00041979"/>
    </source>
</evidence>
<feature type="binding site" evidence="17">
    <location>
        <begin position="34"/>
        <end position="37"/>
    </location>
    <ligand>
        <name>8-oxo-dGTP</name>
        <dbReference type="ChEBI" id="CHEBI:77896"/>
    </ligand>
</feature>
<name>A0A5C9A9J5_9GAMM</name>
<feature type="binding site" evidence="17">
    <location>
        <position position="119"/>
    </location>
    <ligand>
        <name>8-oxo-dGTP</name>
        <dbReference type="ChEBI" id="CHEBI:77896"/>
    </ligand>
</feature>
<dbReference type="GO" id="GO:0035539">
    <property type="term" value="F:8-oxo-7,8-dihydrodeoxyguanosine triphosphate pyrophosphatase activity"/>
    <property type="evidence" value="ECO:0007669"/>
    <property type="project" value="UniProtKB-EC"/>
</dbReference>
<dbReference type="InterPro" id="IPR003561">
    <property type="entry name" value="Mutator_MutT"/>
</dbReference>
<feature type="binding site" evidence="17">
    <location>
        <position position="28"/>
    </location>
    <ligand>
        <name>8-oxo-dGTP</name>
        <dbReference type="ChEBI" id="CHEBI:77896"/>
    </ligand>
</feature>
<feature type="binding site" evidence="18">
    <location>
        <position position="57"/>
    </location>
    <ligand>
        <name>Mg(2+)</name>
        <dbReference type="ChEBI" id="CHEBI:18420"/>
    </ligand>
</feature>
<keyword evidence="3" id="KW-0515">Mutator protein</keyword>
<comment type="catalytic activity">
    <reaction evidence="11">
        <text>8-oxo-GTP + H2O = 8-oxo-GMP + diphosphate + H(+)</text>
        <dbReference type="Rhea" id="RHEA:67616"/>
        <dbReference type="ChEBI" id="CHEBI:15377"/>
        <dbReference type="ChEBI" id="CHEBI:15378"/>
        <dbReference type="ChEBI" id="CHEBI:33019"/>
        <dbReference type="ChEBI" id="CHEBI:143553"/>
        <dbReference type="ChEBI" id="CHEBI:145694"/>
    </reaction>
</comment>
<accession>A0A5C9A9J5</accession>
<evidence type="ECO:0000256" key="13">
    <source>
        <dbReference type="ARBA" id="ARBA00040794"/>
    </source>
</evidence>
<evidence type="ECO:0000256" key="17">
    <source>
        <dbReference type="PIRSR" id="PIRSR603561-1"/>
    </source>
</evidence>
<gene>
    <name evidence="20" type="primary">mutT</name>
    <name evidence="20" type="ORF">FV139_02145</name>
</gene>
<dbReference type="GO" id="GO:0044716">
    <property type="term" value="F:8-oxo-GDP phosphatase activity"/>
    <property type="evidence" value="ECO:0007669"/>
    <property type="project" value="TreeGrafter"/>
</dbReference>
<evidence type="ECO:0000259" key="19">
    <source>
        <dbReference type="PROSITE" id="PS51462"/>
    </source>
</evidence>
<comment type="caution">
    <text evidence="20">The sequence shown here is derived from an EMBL/GenBank/DDBJ whole genome shotgun (WGS) entry which is preliminary data.</text>
</comment>
<evidence type="ECO:0000256" key="7">
    <source>
        <dbReference type="ARBA" id="ARBA00022801"/>
    </source>
</evidence>
<keyword evidence="7" id="KW-0378">Hydrolase</keyword>
<dbReference type="InterPro" id="IPR047127">
    <property type="entry name" value="MutT-like"/>
</dbReference>
<organism evidence="20 21">
    <name type="scientific">Parahaliea maris</name>
    <dbReference type="NCBI Taxonomy" id="2716870"/>
    <lineage>
        <taxon>Bacteria</taxon>
        <taxon>Pseudomonadati</taxon>
        <taxon>Pseudomonadota</taxon>
        <taxon>Gammaproteobacteria</taxon>
        <taxon>Cellvibrionales</taxon>
        <taxon>Halieaceae</taxon>
        <taxon>Parahaliea</taxon>
    </lineage>
</organism>
<evidence type="ECO:0000256" key="12">
    <source>
        <dbReference type="ARBA" id="ARBA00038905"/>
    </source>
</evidence>
<reference evidence="20 21" key="1">
    <citation type="submission" date="2019-08" db="EMBL/GenBank/DDBJ databases">
        <title>Parahaliea maris sp. nov., isolated from the surface seawater.</title>
        <authorList>
            <person name="Liu Y."/>
        </authorList>
    </citation>
    <scope>NUCLEOTIDE SEQUENCE [LARGE SCALE GENOMIC DNA]</scope>
    <source>
        <strain evidence="20 21">HSLHS9</strain>
    </source>
</reference>
<dbReference type="Pfam" id="PF14815">
    <property type="entry name" value="NUDIX_4"/>
    <property type="match status" value="1"/>
</dbReference>
<comment type="similarity">
    <text evidence="2">Belongs to the Nudix hydrolase family.</text>
</comment>
<evidence type="ECO:0000256" key="18">
    <source>
        <dbReference type="PIRSR" id="PIRSR603561-2"/>
    </source>
</evidence>
<feature type="binding site" evidence="17">
    <location>
        <position position="23"/>
    </location>
    <ligand>
        <name>8-oxo-dGTP</name>
        <dbReference type="ChEBI" id="CHEBI:77896"/>
    </ligand>
</feature>
<keyword evidence="5 18" id="KW-0479">Metal-binding</keyword>
<dbReference type="GO" id="GO:0044715">
    <property type="term" value="F:8-oxo-dGDP phosphatase activity"/>
    <property type="evidence" value="ECO:0007669"/>
    <property type="project" value="TreeGrafter"/>
</dbReference>
<keyword evidence="4" id="KW-0235">DNA replication</keyword>
<evidence type="ECO:0000256" key="14">
    <source>
        <dbReference type="ARBA" id="ARBA00041592"/>
    </source>
</evidence>
<keyword evidence="21" id="KW-1185">Reference proteome</keyword>
<dbReference type="NCBIfam" id="TIGR00586">
    <property type="entry name" value="mutt"/>
    <property type="match status" value="1"/>
</dbReference>
<dbReference type="GO" id="GO:0046872">
    <property type="term" value="F:metal ion binding"/>
    <property type="evidence" value="ECO:0007669"/>
    <property type="project" value="UniProtKB-KW"/>
</dbReference>
<keyword evidence="8 18" id="KW-0460">Magnesium</keyword>
<comment type="cofactor">
    <cofactor evidence="1 18">
        <name>Mg(2+)</name>
        <dbReference type="ChEBI" id="CHEBI:18420"/>
    </cofactor>
</comment>
<feature type="binding site" evidence="18">
    <location>
        <position position="37"/>
    </location>
    <ligand>
        <name>Mg(2+)</name>
        <dbReference type="ChEBI" id="CHEBI:18420"/>
    </ligand>
</feature>
<evidence type="ECO:0000256" key="4">
    <source>
        <dbReference type="ARBA" id="ARBA00022705"/>
    </source>
</evidence>
<dbReference type="Proteomes" id="UP000321039">
    <property type="component" value="Unassembled WGS sequence"/>
</dbReference>
<dbReference type="SUPFAM" id="SSF55811">
    <property type="entry name" value="Nudix"/>
    <property type="match status" value="1"/>
</dbReference>
<dbReference type="Gene3D" id="3.90.79.10">
    <property type="entry name" value="Nucleoside Triphosphate Pyrophosphohydrolase"/>
    <property type="match status" value="1"/>
</dbReference>
<dbReference type="GO" id="GO:0008413">
    <property type="term" value="F:8-oxo-7,8-dihydroguanosine triphosphate pyrophosphatase activity"/>
    <property type="evidence" value="ECO:0007669"/>
    <property type="project" value="InterPro"/>
</dbReference>
<keyword evidence="6" id="KW-0227">DNA damage</keyword>
<dbReference type="InterPro" id="IPR029119">
    <property type="entry name" value="MutY_C"/>
</dbReference>
<evidence type="ECO:0000256" key="11">
    <source>
        <dbReference type="ARBA" id="ARBA00036904"/>
    </source>
</evidence>
<evidence type="ECO:0000313" key="20">
    <source>
        <dbReference type="EMBL" id="TXS96320.1"/>
    </source>
</evidence>
<evidence type="ECO:0000256" key="3">
    <source>
        <dbReference type="ARBA" id="ARBA00022457"/>
    </source>
</evidence>
<dbReference type="RefSeq" id="WP_148066588.1">
    <property type="nucleotide sequence ID" value="NZ_VRZA01000001.1"/>
</dbReference>
<dbReference type="GO" id="GO:0006260">
    <property type="term" value="P:DNA replication"/>
    <property type="evidence" value="ECO:0007669"/>
    <property type="project" value="UniProtKB-KW"/>
</dbReference>
<dbReference type="PANTHER" id="PTHR47707">
    <property type="entry name" value="8-OXO-DGTP DIPHOSPHATASE"/>
    <property type="match status" value="1"/>
</dbReference>